<reference evidence="1" key="1">
    <citation type="submission" date="2018-05" db="EMBL/GenBank/DDBJ databases">
        <authorList>
            <person name="Lanie J.A."/>
            <person name="Ng W.-L."/>
            <person name="Kazmierczak K.M."/>
            <person name="Andrzejewski T.M."/>
            <person name="Davidsen T.M."/>
            <person name="Wayne K.J."/>
            <person name="Tettelin H."/>
            <person name="Glass J.I."/>
            <person name="Rusch D."/>
            <person name="Podicherti R."/>
            <person name="Tsui H.-C.T."/>
            <person name="Winkler M.E."/>
        </authorList>
    </citation>
    <scope>NUCLEOTIDE SEQUENCE</scope>
</reference>
<accession>A0A382SZF1</accession>
<gene>
    <name evidence="1" type="ORF">METZ01_LOCUS367957</name>
</gene>
<organism evidence="1">
    <name type="scientific">marine metagenome</name>
    <dbReference type="NCBI Taxonomy" id="408172"/>
    <lineage>
        <taxon>unclassified sequences</taxon>
        <taxon>metagenomes</taxon>
        <taxon>ecological metagenomes</taxon>
    </lineage>
</organism>
<dbReference type="EMBL" id="UINC01132654">
    <property type="protein sequence ID" value="SVD15103.1"/>
    <property type="molecule type" value="Genomic_DNA"/>
</dbReference>
<proteinExistence type="predicted"/>
<protein>
    <submittedName>
        <fullName evidence="1">Uncharacterized protein</fullName>
    </submittedName>
</protein>
<sequence length="53" mass="6054">MLSKSKYISGQQCYKLLWFKSIRKPPPEELDEGAKDRLKAGEDVGNLAKELFP</sequence>
<evidence type="ECO:0000313" key="1">
    <source>
        <dbReference type="EMBL" id="SVD15103.1"/>
    </source>
</evidence>
<name>A0A382SZF1_9ZZZZ</name>
<dbReference type="AlphaFoldDB" id="A0A382SZF1"/>
<feature type="non-terminal residue" evidence="1">
    <location>
        <position position="53"/>
    </location>
</feature>